<feature type="binding site" evidence="12">
    <location>
        <position position="531"/>
    </location>
    <ligand>
        <name>Zn(2+)</name>
        <dbReference type="ChEBI" id="CHEBI:29105"/>
        <label>1</label>
    </ligand>
</feature>
<keyword evidence="6 12" id="KW-0347">Helicase</keyword>
<evidence type="ECO:0000313" key="15">
    <source>
        <dbReference type="EMBL" id="RDB66547.1"/>
    </source>
</evidence>
<dbReference type="SMART" id="SM00487">
    <property type="entry name" value="DEXDc"/>
    <property type="match status" value="1"/>
</dbReference>
<comment type="cofactor">
    <cofactor evidence="12">
        <name>Zn(2+)</name>
        <dbReference type="ChEBI" id="CHEBI:29105"/>
    </cofactor>
    <text evidence="12">Binds 2 zinc ions per subunit.</text>
</comment>
<sequence>MRFASVILDIPTQALDAPYTYSVPEAPAEAGGYDVEVGCAVLVPFGHRQAVGFVVGLQELPDGEAPAGIDVAKVKPVARAVSPAYFDEEGAACAQWLSERYLAPLSSCVRLFTPPGGVPRMVRAQEGYWRLEEPAVGEVDDRWVVPGEAFDGFEPRKNAVKQASIVEALRAGELRVAELAAEFGAVSGALKALEKQGVVRIERRRRMRGFQVPTACQPPEPADAAAGRGTRSRGDAGGSRTEVRFASAIPTISGTTAALADLLRQPASSVQPEGLSFVPSPKPPLTAGQASALAAIDAARERGAGEVVVVDGVTGSGKTEVYLQAIEAALAAGRTACVLVPEISLTPQTVGRFRGRFGDTVAVMHSRMGAGERYDQWDFIRSGAARVVVGARSALFTPLANVGLIVIDEEHEGSYKQDSAPRYHARDVAVWMARRAGAAVVLGSATPSIEALHACAKDPRWHHVELPERANGRPLPAVQVVDMAREFGGGSRSMFSRALSRALAEELAAGRKAVLLLNQRGFAKFLLCRECGFVPECPSCSTSLTFHERGNFLICHHCGYRVTAPPTCPECGSPYLRKFGAGTQRVEADLRVLLDATPGVGPDVPIVRMDADTTGGKGAHQRLLEEFAAADAAVLLGTQMIAKGLDFEDVTLVGVINADTMLRLPDYRAAERTFALVEQVAGRAGRAELPGRVLVQTYEADAAPIRAAAAYDRALFLRDELPKRRMLRYPPYVRMANVLVWGKDEEAVRTSAAALYEGLAAQVRDFGGEGWDVLPATPCVLAKLRGTYRWHLVVKCPLDGDLSGVLLPYFRARKPEREVNVAVDVDPDDLL</sequence>
<dbReference type="GO" id="GO:0006302">
    <property type="term" value="P:double-strand break repair"/>
    <property type="evidence" value="ECO:0007669"/>
    <property type="project" value="InterPro"/>
</dbReference>
<keyword evidence="4 12" id="KW-0547">Nucleotide-binding</keyword>
<dbReference type="HAMAP" id="MF_00983">
    <property type="entry name" value="PriA"/>
    <property type="match status" value="1"/>
</dbReference>
<dbReference type="GeneID" id="78358650"/>
<dbReference type="AlphaFoldDB" id="A0A369M6K2"/>
<keyword evidence="3 12" id="KW-0479">Metal-binding</keyword>
<dbReference type="PANTHER" id="PTHR30580:SF0">
    <property type="entry name" value="PRIMOSOMAL PROTEIN N"/>
    <property type="match status" value="1"/>
</dbReference>
<feature type="binding site" evidence="12">
    <location>
        <position position="568"/>
    </location>
    <ligand>
        <name>Zn(2+)</name>
        <dbReference type="ChEBI" id="CHEBI:29105"/>
        <label>1</label>
    </ligand>
</feature>
<comment type="function">
    <text evidence="12">Initiates the restart of stalled replication forks, which reloads the replicative helicase on sites other than the origin of replication. Recognizes and binds to abandoned replication forks and remodels them to uncover a helicase loading site. Promotes assembly of the primosome at these replication forks.</text>
</comment>
<evidence type="ECO:0000256" key="9">
    <source>
        <dbReference type="ARBA" id="ARBA00023125"/>
    </source>
</evidence>
<dbReference type="Pfam" id="PF18074">
    <property type="entry name" value="PriA_C"/>
    <property type="match status" value="1"/>
</dbReference>
<dbReference type="InterPro" id="IPR041222">
    <property type="entry name" value="PriA_3primeBD"/>
</dbReference>
<dbReference type="GO" id="GO:0043138">
    <property type="term" value="F:3'-5' DNA helicase activity"/>
    <property type="evidence" value="ECO:0007669"/>
    <property type="project" value="UniProtKB-EC"/>
</dbReference>
<evidence type="ECO:0000256" key="11">
    <source>
        <dbReference type="ARBA" id="ARBA00048988"/>
    </source>
</evidence>
<comment type="caution">
    <text evidence="15">The sequence shown here is derived from an EMBL/GenBank/DDBJ whole genome shotgun (WGS) entry which is preliminary data.</text>
</comment>
<dbReference type="CDD" id="cd17929">
    <property type="entry name" value="DEXHc_priA"/>
    <property type="match status" value="1"/>
</dbReference>
<dbReference type="SUPFAM" id="SSF52540">
    <property type="entry name" value="P-loop containing nucleoside triphosphate hydrolases"/>
    <property type="match status" value="2"/>
</dbReference>
<dbReference type="NCBIfam" id="TIGR00595">
    <property type="entry name" value="priA"/>
    <property type="match status" value="1"/>
</dbReference>
<dbReference type="EMBL" id="PPTS01000002">
    <property type="protein sequence ID" value="RDB66547.1"/>
    <property type="molecule type" value="Genomic_DNA"/>
</dbReference>
<evidence type="ECO:0000259" key="14">
    <source>
        <dbReference type="PROSITE" id="PS51192"/>
    </source>
</evidence>
<accession>A0A369M6K2</accession>
<dbReference type="Pfam" id="PF00271">
    <property type="entry name" value="Helicase_C"/>
    <property type="match status" value="1"/>
</dbReference>
<keyword evidence="1 12" id="KW-0639">Primosome</keyword>
<feature type="binding site" evidence="12">
    <location>
        <position position="540"/>
    </location>
    <ligand>
        <name>Zn(2+)</name>
        <dbReference type="ChEBI" id="CHEBI:29105"/>
        <label>2</label>
    </ligand>
</feature>
<comment type="catalytic activity">
    <reaction evidence="12">
        <text>Couples ATP hydrolysis with the unwinding of duplex DNA by translocating in the 3'-5' direction.</text>
        <dbReference type="EC" id="5.6.2.4"/>
    </reaction>
</comment>
<keyword evidence="10 12" id="KW-0413">Isomerase</keyword>
<dbReference type="GO" id="GO:0006270">
    <property type="term" value="P:DNA replication initiation"/>
    <property type="evidence" value="ECO:0007669"/>
    <property type="project" value="TreeGrafter"/>
</dbReference>
<dbReference type="Pfam" id="PF18319">
    <property type="entry name" value="Zn_ribbon_PriA"/>
    <property type="match status" value="1"/>
</dbReference>
<evidence type="ECO:0000256" key="6">
    <source>
        <dbReference type="ARBA" id="ARBA00022806"/>
    </source>
</evidence>
<dbReference type="InterPro" id="IPR042115">
    <property type="entry name" value="PriA_3primeBD_sf"/>
</dbReference>
<comment type="catalytic activity">
    <reaction evidence="11 12">
        <text>ATP + H2O = ADP + phosphate + H(+)</text>
        <dbReference type="Rhea" id="RHEA:13065"/>
        <dbReference type="ChEBI" id="CHEBI:15377"/>
        <dbReference type="ChEBI" id="CHEBI:15378"/>
        <dbReference type="ChEBI" id="CHEBI:30616"/>
        <dbReference type="ChEBI" id="CHEBI:43474"/>
        <dbReference type="ChEBI" id="CHEBI:456216"/>
        <dbReference type="EC" id="5.6.2.4"/>
    </reaction>
</comment>
<dbReference type="InterPro" id="IPR014001">
    <property type="entry name" value="Helicase_ATP-bd"/>
</dbReference>
<evidence type="ECO:0000256" key="12">
    <source>
        <dbReference type="HAMAP-Rule" id="MF_00983"/>
    </source>
</evidence>
<feature type="binding site" evidence="12">
    <location>
        <position position="555"/>
    </location>
    <ligand>
        <name>Zn(2+)</name>
        <dbReference type="ChEBI" id="CHEBI:29105"/>
        <label>2</label>
    </ligand>
</feature>
<dbReference type="RefSeq" id="WP_114568543.1">
    <property type="nucleotide sequence ID" value="NZ_CABMMS010000002.1"/>
</dbReference>
<dbReference type="InterPro" id="IPR040498">
    <property type="entry name" value="PriA_CRR"/>
</dbReference>
<evidence type="ECO:0000256" key="10">
    <source>
        <dbReference type="ARBA" id="ARBA00023235"/>
    </source>
</evidence>
<dbReference type="GO" id="GO:0016887">
    <property type="term" value="F:ATP hydrolysis activity"/>
    <property type="evidence" value="ECO:0007669"/>
    <property type="project" value="RHEA"/>
</dbReference>
<dbReference type="PROSITE" id="PS51192">
    <property type="entry name" value="HELICASE_ATP_BIND_1"/>
    <property type="match status" value="1"/>
</dbReference>
<evidence type="ECO:0000256" key="5">
    <source>
        <dbReference type="ARBA" id="ARBA00022801"/>
    </source>
</evidence>
<dbReference type="Gene3D" id="3.40.1440.60">
    <property type="entry name" value="PriA, 3(prime) DNA-binding domain"/>
    <property type="match status" value="1"/>
</dbReference>
<dbReference type="InterPro" id="IPR011545">
    <property type="entry name" value="DEAD/DEAH_box_helicase_dom"/>
</dbReference>
<reference evidence="15 16" key="1">
    <citation type="journal article" date="2018" name="Elife">
        <title>Discovery and characterization of a prevalent human gut bacterial enzyme sufficient for the inactivation of a family of plant toxins.</title>
        <authorList>
            <person name="Koppel N."/>
            <person name="Bisanz J.E."/>
            <person name="Pandelia M.E."/>
            <person name="Turnbaugh P.J."/>
            <person name="Balskus E.P."/>
        </authorList>
    </citation>
    <scope>NUCLEOTIDE SEQUENCE [LARGE SCALE GENOMIC DNA]</scope>
    <source>
        <strain evidence="15 16">3C</strain>
    </source>
</reference>
<keyword evidence="5 12" id="KW-0378">Hydrolase</keyword>
<dbReference type="FunFam" id="3.40.50.300:FF:000489">
    <property type="entry name" value="Primosome assembly protein PriA"/>
    <property type="match status" value="1"/>
</dbReference>
<dbReference type="GO" id="GO:1990077">
    <property type="term" value="C:primosome complex"/>
    <property type="evidence" value="ECO:0007669"/>
    <property type="project" value="UniProtKB-UniRule"/>
</dbReference>
<keyword evidence="2 12" id="KW-0235">DNA replication</keyword>
<keyword evidence="7 12" id="KW-0862">Zinc</keyword>
<dbReference type="Gene3D" id="3.40.50.300">
    <property type="entry name" value="P-loop containing nucleotide triphosphate hydrolases"/>
    <property type="match status" value="2"/>
</dbReference>
<evidence type="ECO:0000256" key="7">
    <source>
        <dbReference type="ARBA" id="ARBA00022833"/>
    </source>
</evidence>
<dbReference type="OrthoDB" id="3177118at2"/>
<dbReference type="GO" id="GO:0006269">
    <property type="term" value="P:DNA replication, synthesis of primer"/>
    <property type="evidence" value="ECO:0007669"/>
    <property type="project" value="UniProtKB-KW"/>
</dbReference>
<feature type="binding site" evidence="12">
    <location>
        <position position="571"/>
    </location>
    <ligand>
        <name>Zn(2+)</name>
        <dbReference type="ChEBI" id="CHEBI:29105"/>
        <label>1</label>
    </ligand>
</feature>
<evidence type="ECO:0000256" key="8">
    <source>
        <dbReference type="ARBA" id="ARBA00022840"/>
    </source>
</evidence>
<dbReference type="InterPro" id="IPR005259">
    <property type="entry name" value="PriA"/>
</dbReference>
<feature type="domain" description="Helicase ATP-binding" evidence="14">
    <location>
        <begin position="299"/>
        <end position="465"/>
    </location>
</feature>
<dbReference type="Proteomes" id="UP000254000">
    <property type="component" value="Unassembled WGS sequence"/>
</dbReference>
<feature type="binding site" evidence="12">
    <location>
        <position position="558"/>
    </location>
    <ligand>
        <name>Zn(2+)</name>
        <dbReference type="ChEBI" id="CHEBI:29105"/>
        <label>2</label>
    </ligand>
</feature>
<keyword evidence="16" id="KW-1185">Reference proteome</keyword>
<dbReference type="GO" id="GO:0005524">
    <property type="term" value="F:ATP binding"/>
    <property type="evidence" value="ECO:0007669"/>
    <property type="project" value="UniProtKB-UniRule"/>
</dbReference>
<evidence type="ECO:0000256" key="1">
    <source>
        <dbReference type="ARBA" id="ARBA00022515"/>
    </source>
</evidence>
<feature type="binding site" evidence="12">
    <location>
        <position position="537"/>
    </location>
    <ligand>
        <name>Zn(2+)</name>
        <dbReference type="ChEBI" id="CHEBI:29105"/>
        <label>2</label>
    </ligand>
</feature>
<evidence type="ECO:0000256" key="13">
    <source>
        <dbReference type="SAM" id="MobiDB-lite"/>
    </source>
</evidence>
<protein>
    <recommendedName>
        <fullName evidence="12">Replication restart protein PriA</fullName>
    </recommendedName>
    <alternativeName>
        <fullName evidence="12">ATP-dependent DNA helicase PriA</fullName>
        <ecNumber evidence="12">5.6.2.4</ecNumber>
    </alternativeName>
    <alternativeName>
        <fullName evidence="12">DNA 3'-5' helicase PriA</fullName>
    </alternativeName>
</protein>
<evidence type="ECO:0000256" key="4">
    <source>
        <dbReference type="ARBA" id="ARBA00022741"/>
    </source>
</evidence>
<dbReference type="SUPFAM" id="SSF46785">
    <property type="entry name" value="Winged helix' DNA-binding domain"/>
    <property type="match status" value="1"/>
</dbReference>
<evidence type="ECO:0000256" key="3">
    <source>
        <dbReference type="ARBA" id="ARBA00022723"/>
    </source>
</evidence>
<comment type="similarity">
    <text evidence="12">Belongs to the helicase family. PriA subfamily.</text>
</comment>
<evidence type="ECO:0000256" key="2">
    <source>
        <dbReference type="ARBA" id="ARBA00022705"/>
    </source>
</evidence>
<evidence type="ECO:0000313" key="16">
    <source>
        <dbReference type="Proteomes" id="UP000254000"/>
    </source>
</evidence>
<dbReference type="GO" id="GO:0003677">
    <property type="term" value="F:DNA binding"/>
    <property type="evidence" value="ECO:0007669"/>
    <property type="project" value="UniProtKB-UniRule"/>
</dbReference>
<feature type="binding site" evidence="12">
    <location>
        <position position="528"/>
    </location>
    <ligand>
        <name>Zn(2+)</name>
        <dbReference type="ChEBI" id="CHEBI:29105"/>
        <label>1</label>
    </ligand>
</feature>
<dbReference type="Pfam" id="PF17764">
    <property type="entry name" value="PriA_3primeBD"/>
    <property type="match status" value="1"/>
</dbReference>
<proteinExistence type="inferred from homology"/>
<name>A0A369M6K2_9ACTN</name>
<dbReference type="GO" id="GO:0008270">
    <property type="term" value="F:zinc ion binding"/>
    <property type="evidence" value="ECO:0007669"/>
    <property type="project" value="UniProtKB-UniRule"/>
</dbReference>
<dbReference type="InterPro" id="IPR027417">
    <property type="entry name" value="P-loop_NTPase"/>
</dbReference>
<dbReference type="InterPro" id="IPR036390">
    <property type="entry name" value="WH_DNA-bd_sf"/>
</dbReference>
<keyword evidence="9 12" id="KW-0238">DNA-binding</keyword>
<gene>
    <name evidence="12 15" type="primary">priA</name>
    <name evidence="15" type="ORF">C1877_02825</name>
</gene>
<dbReference type="EC" id="5.6.2.4" evidence="12"/>
<keyword evidence="8 12" id="KW-0067">ATP-binding</keyword>
<dbReference type="GO" id="GO:0006310">
    <property type="term" value="P:DNA recombination"/>
    <property type="evidence" value="ECO:0007669"/>
    <property type="project" value="InterPro"/>
</dbReference>
<dbReference type="PANTHER" id="PTHR30580">
    <property type="entry name" value="PRIMOSOMAL PROTEIN N"/>
    <property type="match status" value="1"/>
</dbReference>
<dbReference type="InterPro" id="IPR001650">
    <property type="entry name" value="Helicase_C-like"/>
</dbReference>
<dbReference type="InterPro" id="IPR041236">
    <property type="entry name" value="PriA_C"/>
</dbReference>
<organism evidence="15 16">
    <name type="scientific">Gordonibacter pamelaeae</name>
    <dbReference type="NCBI Taxonomy" id="471189"/>
    <lineage>
        <taxon>Bacteria</taxon>
        <taxon>Bacillati</taxon>
        <taxon>Actinomycetota</taxon>
        <taxon>Coriobacteriia</taxon>
        <taxon>Eggerthellales</taxon>
        <taxon>Eggerthellaceae</taxon>
        <taxon>Gordonibacter</taxon>
    </lineage>
</organism>
<dbReference type="SMART" id="SM00490">
    <property type="entry name" value="HELICc"/>
    <property type="match status" value="1"/>
</dbReference>
<comment type="subunit">
    <text evidence="12">Component of the replication restart primosome.</text>
</comment>
<feature type="region of interest" description="Disordered" evidence="13">
    <location>
        <begin position="213"/>
        <end position="240"/>
    </location>
</feature>
<dbReference type="Pfam" id="PF00270">
    <property type="entry name" value="DEAD"/>
    <property type="match status" value="1"/>
</dbReference>